<dbReference type="PANTHER" id="PTHR31306:SF4">
    <property type="entry name" value="ALPHA-1,2-GALACTOSYLTRANSFERASE"/>
    <property type="match status" value="1"/>
</dbReference>
<gene>
    <name evidence="4" type="ORF">PCOR1329_LOCUS36172</name>
</gene>
<organism evidence="4 5">
    <name type="scientific">Prorocentrum cordatum</name>
    <dbReference type="NCBI Taxonomy" id="2364126"/>
    <lineage>
        <taxon>Eukaryota</taxon>
        <taxon>Sar</taxon>
        <taxon>Alveolata</taxon>
        <taxon>Dinophyceae</taxon>
        <taxon>Prorocentrales</taxon>
        <taxon>Prorocentraceae</taxon>
        <taxon>Prorocentrum</taxon>
    </lineage>
</organism>
<dbReference type="Proteomes" id="UP001189429">
    <property type="component" value="Unassembled WGS sequence"/>
</dbReference>
<comment type="similarity">
    <text evidence="1">Belongs to the glycosyltransferase 34 family.</text>
</comment>
<sequence>MIFPRRIHFCISGLACIAALLCSISHASMKSYRSASRQIPPESIAIVSFFAPDPRAVQHGMSTMTNWLGHAAVRNHGRYALQHGYLQLTTEQCLGDPSGLDHITPRPWAKVFLLSACVERYQTVQYFLWLDADVLITNIWKPVSEILADTSVENRNCSIVVAKDRRLFNTGVILLRTDEGSTGMLNALMSSYLSGDYRHAYCCWEQDAMRSLIENSTAHPWRLADLLLDAAAGIEPLQAVVMPVQRGPLCVVRRRALQSFLKWDEYRSGDFAIHATCADDVRHKAQLLQILHQESVDTAGIPP</sequence>
<keyword evidence="5" id="KW-1185">Reference proteome</keyword>
<keyword evidence="3" id="KW-0808">Transferase</keyword>
<name>A0ABN9T742_9DINO</name>
<proteinExistence type="inferred from homology"/>
<reference evidence="4" key="1">
    <citation type="submission" date="2023-10" db="EMBL/GenBank/DDBJ databases">
        <authorList>
            <person name="Chen Y."/>
            <person name="Shah S."/>
            <person name="Dougan E. K."/>
            <person name="Thang M."/>
            <person name="Chan C."/>
        </authorList>
    </citation>
    <scope>NUCLEOTIDE SEQUENCE [LARGE SCALE GENOMIC DNA]</scope>
</reference>
<accession>A0ABN9T742</accession>
<keyword evidence="2" id="KW-0328">Glycosyltransferase</keyword>
<evidence type="ECO:0000256" key="2">
    <source>
        <dbReference type="ARBA" id="ARBA00022676"/>
    </source>
</evidence>
<dbReference type="Pfam" id="PF05637">
    <property type="entry name" value="Glyco_transf_34"/>
    <property type="match status" value="1"/>
</dbReference>
<dbReference type="PANTHER" id="PTHR31306">
    <property type="entry name" value="ALPHA-1,6-MANNOSYLTRANSFERASE MNN11-RELATED"/>
    <property type="match status" value="1"/>
</dbReference>
<dbReference type="InterPro" id="IPR029044">
    <property type="entry name" value="Nucleotide-diphossugar_trans"/>
</dbReference>
<evidence type="ECO:0000313" key="4">
    <source>
        <dbReference type="EMBL" id="CAK0840830.1"/>
    </source>
</evidence>
<dbReference type="InterPro" id="IPR008630">
    <property type="entry name" value="Glyco_trans_34"/>
</dbReference>
<comment type="caution">
    <text evidence="4">The sequence shown here is derived from an EMBL/GenBank/DDBJ whole genome shotgun (WGS) entry which is preliminary data.</text>
</comment>
<evidence type="ECO:0000256" key="3">
    <source>
        <dbReference type="ARBA" id="ARBA00022679"/>
    </source>
</evidence>
<evidence type="ECO:0000256" key="1">
    <source>
        <dbReference type="ARBA" id="ARBA00005664"/>
    </source>
</evidence>
<protein>
    <submittedName>
        <fullName evidence="4">Uncharacterized protein</fullName>
    </submittedName>
</protein>
<dbReference type="EMBL" id="CAUYUJ010014404">
    <property type="protein sequence ID" value="CAK0840830.1"/>
    <property type="molecule type" value="Genomic_DNA"/>
</dbReference>
<evidence type="ECO:0000313" key="5">
    <source>
        <dbReference type="Proteomes" id="UP001189429"/>
    </source>
</evidence>
<dbReference type="Gene3D" id="3.90.550.10">
    <property type="entry name" value="Spore Coat Polysaccharide Biosynthesis Protein SpsA, Chain A"/>
    <property type="match status" value="1"/>
</dbReference>